<name>A0ABM1Z802_AEDAL</name>
<reference evidence="2" key="2">
    <citation type="submission" date="2025-05" db="UniProtKB">
        <authorList>
            <consortium name="EnsemblMetazoa"/>
        </authorList>
    </citation>
    <scope>IDENTIFICATION</scope>
    <source>
        <strain evidence="2">Foshan</strain>
    </source>
</reference>
<dbReference type="InterPro" id="IPR012337">
    <property type="entry name" value="RNaseH-like_sf"/>
</dbReference>
<dbReference type="PROSITE" id="PS50994">
    <property type="entry name" value="INTEGRASE"/>
    <property type="match status" value="1"/>
</dbReference>
<accession>A0ABM1Z802</accession>
<evidence type="ECO:0000313" key="3">
    <source>
        <dbReference type="Proteomes" id="UP000069940"/>
    </source>
</evidence>
<dbReference type="InterPro" id="IPR001584">
    <property type="entry name" value="Integrase_cat-core"/>
</dbReference>
<evidence type="ECO:0000259" key="1">
    <source>
        <dbReference type="PROSITE" id="PS50994"/>
    </source>
</evidence>
<keyword evidence="3" id="KW-1185">Reference proteome</keyword>
<dbReference type="EnsemblMetazoa" id="AALFPA23_015942.R23223">
    <property type="protein sequence ID" value="AALFPA23_015942.P23223"/>
    <property type="gene ID" value="AALFPA23_015942"/>
</dbReference>
<dbReference type="Proteomes" id="UP000069940">
    <property type="component" value="Unassembled WGS sequence"/>
</dbReference>
<organism evidence="2 3">
    <name type="scientific">Aedes albopictus</name>
    <name type="common">Asian tiger mosquito</name>
    <name type="synonym">Stegomyia albopicta</name>
    <dbReference type="NCBI Taxonomy" id="7160"/>
    <lineage>
        <taxon>Eukaryota</taxon>
        <taxon>Metazoa</taxon>
        <taxon>Ecdysozoa</taxon>
        <taxon>Arthropoda</taxon>
        <taxon>Hexapoda</taxon>
        <taxon>Insecta</taxon>
        <taxon>Pterygota</taxon>
        <taxon>Neoptera</taxon>
        <taxon>Endopterygota</taxon>
        <taxon>Diptera</taxon>
        <taxon>Nematocera</taxon>
        <taxon>Culicoidea</taxon>
        <taxon>Culicidae</taxon>
        <taxon>Culicinae</taxon>
        <taxon>Aedini</taxon>
        <taxon>Aedes</taxon>
        <taxon>Stegomyia</taxon>
    </lineage>
</organism>
<dbReference type="RefSeq" id="XP_062716583.1">
    <property type="nucleotide sequence ID" value="XM_062860599.1"/>
</dbReference>
<evidence type="ECO:0000313" key="2">
    <source>
        <dbReference type="EnsemblMetazoa" id="AALFPA23_015942.P23223"/>
    </source>
</evidence>
<proteinExistence type="predicted"/>
<dbReference type="InterPro" id="IPR036397">
    <property type="entry name" value="RNaseH_sf"/>
</dbReference>
<dbReference type="Gene3D" id="3.30.420.10">
    <property type="entry name" value="Ribonuclease H-like superfamily/Ribonuclease H"/>
    <property type="match status" value="1"/>
</dbReference>
<reference evidence="3" key="1">
    <citation type="journal article" date="2015" name="Proc. Natl. Acad. Sci. U.S.A.">
        <title>Genome sequence of the Asian Tiger mosquito, Aedes albopictus, reveals insights into its biology, genetics, and evolution.</title>
        <authorList>
            <person name="Chen X.G."/>
            <person name="Jiang X."/>
            <person name="Gu J."/>
            <person name="Xu M."/>
            <person name="Wu Y."/>
            <person name="Deng Y."/>
            <person name="Zhang C."/>
            <person name="Bonizzoni M."/>
            <person name="Dermauw W."/>
            <person name="Vontas J."/>
            <person name="Armbruster P."/>
            <person name="Huang X."/>
            <person name="Yang Y."/>
            <person name="Zhang H."/>
            <person name="He W."/>
            <person name="Peng H."/>
            <person name="Liu Y."/>
            <person name="Wu K."/>
            <person name="Chen J."/>
            <person name="Lirakis M."/>
            <person name="Topalis P."/>
            <person name="Van Leeuwen T."/>
            <person name="Hall A.B."/>
            <person name="Jiang X."/>
            <person name="Thorpe C."/>
            <person name="Mueller R.L."/>
            <person name="Sun C."/>
            <person name="Waterhouse R.M."/>
            <person name="Yan G."/>
            <person name="Tu Z.J."/>
            <person name="Fang X."/>
            <person name="James A.A."/>
        </authorList>
    </citation>
    <scope>NUCLEOTIDE SEQUENCE [LARGE SCALE GENOMIC DNA]</scope>
    <source>
        <strain evidence="3">Foshan</strain>
    </source>
</reference>
<dbReference type="SUPFAM" id="SSF53098">
    <property type="entry name" value="Ribonuclease H-like"/>
    <property type="match status" value="1"/>
</dbReference>
<feature type="domain" description="Integrase catalytic" evidence="1">
    <location>
        <begin position="218"/>
        <end position="403"/>
    </location>
</feature>
<protein>
    <recommendedName>
        <fullName evidence="1">Integrase catalytic domain-containing protein</fullName>
    </recommendedName>
</protein>
<dbReference type="PANTHER" id="PTHR47331">
    <property type="entry name" value="PHD-TYPE DOMAIN-CONTAINING PROTEIN"/>
    <property type="match status" value="1"/>
</dbReference>
<dbReference type="PANTHER" id="PTHR47331:SF1">
    <property type="entry name" value="GAG-LIKE PROTEIN"/>
    <property type="match status" value="1"/>
</dbReference>
<sequence length="447" mass="50680">MAENNLAKLVFTRDTDGTRRPGGQRQLTSLTTSCVCTSTTQLQSGGGVLMHSTVPHSHVPPAPIQSPRSVRSITASSSSSPIGDRLIDERKVLWKNKDRPVDQWRAIERSSPLYKLTPMIDEDGLIRIEGRTKRVEFLPLDMRFPVILPDNHRIPQLIFQDYYERGHGYHQAVKNELRLLHVDVVVRKVAAFCVRCKVHRCRPETPRMAALPVQRLTPNLRPFSYVGADYLGTFDVTLGRRTEKRWIALFTCMVTRAVHLEVAFVLTTQSCLMAIHRFTGRRGWPVEFFSDNGANLRGTSKVVVESVQGISDDCADQLTNTRTKWTFNPPAAPYMGGVWERLVRSVKEALTALDDGRRLTDEILQMAIVEAQDIINSRPLTYVSLQFGETEALTPNDFLRDVPPNQPCVTRLPPQPAEALRDVFQRSQQLASVIWERWIKEYVPSLN</sequence>
<dbReference type="GeneID" id="134291999"/>